<protein>
    <recommendedName>
        <fullName evidence="3">Lipoprotein</fullName>
    </recommendedName>
</protein>
<dbReference type="RefSeq" id="WP_128214416.1">
    <property type="nucleotide sequence ID" value="NZ_CP025746.1"/>
</dbReference>
<dbReference type="PROSITE" id="PS51257">
    <property type="entry name" value="PROKAR_LIPOPROTEIN"/>
    <property type="match status" value="1"/>
</dbReference>
<evidence type="ECO:0008006" key="3">
    <source>
        <dbReference type="Google" id="ProtNLM"/>
    </source>
</evidence>
<gene>
    <name evidence="1" type="ORF">C1I91_19780</name>
</gene>
<keyword evidence="2" id="KW-1185">Reference proteome</keyword>
<dbReference type="Proteomes" id="UP000286268">
    <property type="component" value="Chromosome"/>
</dbReference>
<evidence type="ECO:0000313" key="2">
    <source>
        <dbReference type="Proteomes" id="UP000286268"/>
    </source>
</evidence>
<evidence type="ECO:0000313" key="1">
    <source>
        <dbReference type="EMBL" id="QAA33692.1"/>
    </source>
</evidence>
<organism evidence="1 2">
    <name type="scientific">Clostridium manihotivorum</name>
    <dbReference type="NCBI Taxonomy" id="2320868"/>
    <lineage>
        <taxon>Bacteria</taxon>
        <taxon>Bacillati</taxon>
        <taxon>Bacillota</taxon>
        <taxon>Clostridia</taxon>
        <taxon>Eubacteriales</taxon>
        <taxon>Clostridiaceae</taxon>
        <taxon>Clostridium</taxon>
    </lineage>
</organism>
<name>A0A410DXP0_9CLOT</name>
<accession>A0A410DXP0</accession>
<dbReference type="AlphaFoldDB" id="A0A410DXP0"/>
<dbReference type="OrthoDB" id="1739971at2"/>
<reference evidence="1 2" key="1">
    <citation type="submission" date="2018-01" db="EMBL/GenBank/DDBJ databases">
        <title>Genome Sequencing and Assembly of Anaerobacter polyendosporus strain CT4.</title>
        <authorList>
            <person name="Tachaapaikoon C."/>
            <person name="Sutheeworapong S."/>
            <person name="Jenjaroenpun P."/>
            <person name="Wongsurawat T."/>
            <person name="Nookeaw I."/>
            <person name="Cheawchanlertfa P."/>
            <person name="Kosugi A."/>
            <person name="Cheevadhanarak S."/>
            <person name="Ratanakhanokchai K."/>
        </authorList>
    </citation>
    <scope>NUCLEOTIDE SEQUENCE [LARGE SCALE GENOMIC DNA]</scope>
    <source>
        <strain evidence="1 2">CT4</strain>
    </source>
</reference>
<sequence>MKKVFCVTSSCILLATVISSCSIGTKKAYYSEDKIKGDIPSYVGHGLLSKSDIEIKKRLEIGEVKYILFEANKKIGDAEVIHGINANGDEYYSLDSVGYNNNYFFSTVVSNKSDKYIIVEGKNFDKKIAYIECTLDNVEYKIHIPKEDYFIESAKINGQIDASDKNCNNIKFYDDNDIDITNNVSKELFKE</sequence>
<dbReference type="EMBL" id="CP025746">
    <property type="protein sequence ID" value="QAA33692.1"/>
    <property type="molecule type" value="Genomic_DNA"/>
</dbReference>
<proteinExistence type="predicted"/>
<dbReference type="KEGG" id="cmah:C1I91_19780"/>